<dbReference type="EMBL" id="QJPH01000533">
    <property type="protein sequence ID" value="PZN71156.1"/>
    <property type="molecule type" value="Genomic_DNA"/>
</dbReference>
<dbReference type="Pfam" id="PF24830">
    <property type="entry name" value="DUF7714"/>
    <property type="match status" value="1"/>
</dbReference>
<name>A0A2W4QIV4_9GAMM</name>
<organism evidence="1 2">
    <name type="scientific">Candidatus Methylumidiphilus alinenensis</name>
    <dbReference type="NCBI Taxonomy" id="2202197"/>
    <lineage>
        <taxon>Bacteria</taxon>
        <taxon>Pseudomonadati</taxon>
        <taxon>Pseudomonadota</taxon>
        <taxon>Gammaproteobacteria</taxon>
        <taxon>Methylococcales</taxon>
        <taxon>Candidatus Methylumidiphilus</taxon>
    </lineage>
</organism>
<reference evidence="1 2" key="1">
    <citation type="journal article" date="2018" name="Aquat. Microb. Ecol.">
        <title>Gammaproteobacterial methanotrophs dominate.</title>
        <authorList>
            <person name="Rissanen A.J."/>
            <person name="Saarenheimo J."/>
            <person name="Tiirola M."/>
            <person name="Peura S."/>
            <person name="Aalto S.L."/>
            <person name="Karvinen A."/>
            <person name="Nykanen H."/>
        </authorList>
    </citation>
    <scope>NUCLEOTIDE SEQUENCE [LARGE SCALE GENOMIC DNA]</scope>
    <source>
        <strain evidence="1">AMbin10</strain>
    </source>
</reference>
<proteinExistence type="predicted"/>
<accession>A0A2W4QIV4</accession>
<comment type="caution">
    <text evidence="1">The sequence shown here is derived from an EMBL/GenBank/DDBJ whole genome shotgun (WGS) entry which is preliminary data.</text>
</comment>
<dbReference type="Proteomes" id="UP000249396">
    <property type="component" value="Unassembled WGS sequence"/>
</dbReference>
<gene>
    <name evidence="1" type="ORF">DM484_27095</name>
</gene>
<evidence type="ECO:0000313" key="2">
    <source>
        <dbReference type="Proteomes" id="UP000249396"/>
    </source>
</evidence>
<evidence type="ECO:0000313" key="1">
    <source>
        <dbReference type="EMBL" id="PZN71156.1"/>
    </source>
</evidence>
<protein>
    <submittedName>
        <fullName evidence="1">Uncharacterized protein</fullName>
    </submittedName>
</protein>
<dbReference type="InterPro" id="IPR056131">
    <property type="entry name" value="DUF7714"/>
</dbReference>
<dbReference type="AlphaFoldDB" id="A0A2W4QIV4"/>
<sequence>MGGEVLTVGNLKNQKNFVPLPYRRVSYQPYAGAMTEAAITGHLLAREVYRRTDIVILHNKQGENAVAAVQRTESDALFVRLDALEVLALPGQCVFLHSPATDPANRSALARLAREHGIDTEQTVIVQGAFDHINLIHHPDPLRVRVVEVAPPEPPKLYAMAGHVLSYADLPAICLELERIKLRELCGQVQPEAYLVPCRSGGLDDLGAPVYFLDERPPQRQAWTLIGCERSLQFHRHYYGDEPPRVEMCPRKLASANGCPTLIKCCLLEFGIEQEGQTVVVPWGADLPMVEQALRLLSQEVGHA</sequence>